<proteinExistence type="predicted"/>
<dbReference type="InterPro" id="IPR036770">
    <property type="entry name" value="Ankyrin_rpt-contain_sf"/>
</dbReference>
<evidence type="ECO:0000313" key="2">
    <source>
        <dbReference type="Proteomes" id="UP000023435"/>
    </source>
</evidence>
<reference evidence="1 2" key="1">
    <citation type="journal article" date="2014" name="Genome Announc.">
        <title>Draft Genome Sequence of Lysobacter capsici AZ78, a Bacterium Antagonistic to Plant-Pathogenic Oomycetes.</title>
        <authorList>
            <person name="Puopolo G."/>
            <person name="Sonego P."/>
            <person name="Engelen K."/>
            <person name="Pertot I."/>
        </authorList>
    </citation>
    <scope>NUCLEOTIDE SEQUENCE [LARGE SCALE GENOMIC DNA]</scope>
    <source>
        <strain evidence="1 2">AZ78</strain>
    </source>
</reference>
<name>A0A125TZC7_9GAMM</name>
<dbReference type="RefSeq" id="WP_036105684.1">
    <property type="nucleotide sequence ID" value="NZ_JAJA02000003.1"/>
</dbReference>
<organism evidence="1 2">
    <name type="scientific">Lysobacter capsici AZ78</name>
    <dbReference type="NCBI Taxonomy" id="1444315"/>
    <lineage>
        <taxon>Bacteria</taxon>
        <taxon>Pseudomonadati</taxon>
        <taxon>Pseudomonadota</taxon>
        <taxon>Gammaproteobacteria</taxon>
        <taxon>Lysobacterales</taxon>
        <taxon>Lysobacteraceae</taxon>
        <taxon>Lysobacter</taxon>
    </lineage>
</organism>
<dbReference type="Proteomes" id="UP000023435">
    <property type="component" value="Unassembled WGS sequence"/>
</dbReference>
<keyword evidence="2" id="KW-1185">Reference proteome</keyword>
<dbReference type="Gene3D" id="1.25.40.20">
    <property type="entry name" value="Ankyrin repeat-containing domain"/>
    <property type="match status" value="1"/>
</dbReference>
<sequence>MTDHALNDLPALQAELLVPDSSNSNRRRVAGDGLKRFPRDPVVLYAYIASHIRDAIQWSAPDGDRSRYPWTLGRALASAFDLLAQPPAAIGAIRPALLRVSNVAAALLALEDRPDAASLEQAGRRLDAYRALSDQPVSDHEKADWFPDSHYRAARGRLRAWQAVLKSPREADEDFAFLPDYLEARDLRWAFDPLVLLPEFQHWALQRIRREREADDVRPARAAIEFDCVESYRNHATVSDKQMPALILGRLLAALVVGRPNLLSNAWRLSQFNLPCSAACLQALFAAGLDPDASLKDGQTLLRNAIESNDVEAVQVYLDAGAGAGAGSSAAPVEAASVRAARGVISAADGMRSSSTA</sequence>
<gene>
    <name evidence="1" type="ORF">AZ78_5144</name>
</gene>
<dbReference type="EMBL" id="JAJA02000003">
    <property type="protein sequence ID" value="KWS02011.1"/>
    <property type="molecule type" value="Genomic_DNA"/>
</dbReference>
<dbReference type="AlphaFoldDB" id="A0A125TZC7"/>
<accession>A0A125TZC7</accession>
<comment type="caution">
    <text evidence="1">The sequence shown here is derived from an EMBL/GenBank/DDBJ whole genome shotgun (WGS) entry which is preliminary data.</text>
</comment>
<protein>
    <submittedName>
        <fullName evidence="1">Uncharacterized protein</fullName>
    </submittedName>
</protein>
<dbReference type="OrthoDB" id="6022616at2"/>
<evidence type="ECO:0000313" key="1">
    <source>
        <dbReference type="EMBL" id="KWS02011.1"/>
    </source>
</evidence>